<dbReference type="InterPro" id="IPR023982">
    <property type="entry name" value="CHP04029_CMD-like"/>
</dbReference>
<organism evidence="2 3">
    <name type="scientific">Serinibacter salmoneus</name>
    <dbReference type="NCBI Taxonomy" id="556530"/>
    <lineage>
        <taxon>Bacteria</taxon>
        <taxon>Bacillati</taxon>
        <taxon>Actinomycetota</taxon>
        <taxon>Actinomycetes</taxon>
        <taxon>Micrococcales</taxon>
        <taxon>Beutenbergiaceae</taxon>
        <taxon>Serinibacter</taxon>
    </lineage>
</organism>
<dbReference type="SUPFAM" id="SSF69118">
    <property type="entry name" value="AhpD-like"/>
    <property type="match status" value="1"/>
</dbReference>
<feature type="region of interest" description="Disordered" evidence="1">
    <location>
        <begin position="44"/>
        <end position="75"/>
    </location>
</feature>
<evidence type="ECO:0000313" key="3">
    <source>
        <dbReference type="Proteomes" id="UP000224915"/>
    </source>
</evidence>
<keyword evidence="3" id="KW-1185">Reference proteome</keyword>
<dbReference type="NCBIfam" id="TIGR04029">
    <property type="entry name" value="CMD_Avi_7170"/>
    <property type="match status" value="1"/>
</dbReference>
<dbReference type="Proteomes" id="UP000224915">
    <property type="component" value="Unassembled WGS sequence"/>
</dbReference>
<proteinExistence type="predicted"/>
<dbReference type="OrthoDB" id="8718286at2"/>
<dbReference type="RefSeq" id="WP_098469184.1">
    <property type="nucleotide sequence ID" value="NZ_PDJD01000001.1"/>
</dbReference>
<evidence type="ECO:0000313" key="2">
    <source>
        <dbReference type="EMBL" id="PFG20159.1"/>
    </source>
</evidence>
<accession>A0A2A9D2T5</accession>
<gene>
    <name evidence="2" type="ORF">ATL40_1746</name>
</gene>
<sequence length="232" mass="23787">MSAEVSETEVSGVEVTDVDVTEADVIDAAVGIRAGDALDAVRRGRATAREQSQAAHEALFAPQPSGEHSGDEKGSVSARVRHAVALFVLGLHGTAGEPLAAAHREALAAADGDLIAAVEAAVAAASRPGPYGVYAEVGLQGENEPGEVFRSQDAGLTEQLGAPLAAAIDHAALLVLRPREAAPADLARLTGAGWDTTAIVTLSQLVSFLTYQVRIVAGLTVLQETSSKETHT</sequence>
<dbReference type="AlphaFoldDB" id="A0A2A9D2T5"/>
<protein>
    <submittedName>
        <fullName evidence="2">CMD domain protein</fullName>
    </submittedName>
</protein>
<dbReference type="EMBL" id="PDJD01000001">
    <property type="protein sequence ID" value="PFG20159.1"/>
    <property type="molecule type" value="Genomic_DNA"/>
</dbReference>
<reference evidence="2 3" key="1">
    <citation type="submission" date="2017-10" db="EMBL/GenBank/DDBJ databases">
        <title>Sequencing the genomes of 1000 actinobacteria strains.</title>
        <authorList>
            <person name="Klenk H.-P."/>
        </authorList>
    </citation>
    <scope>NUCLEOTIDE SEQUENCE [LARGE SCALE GENOMIC DNA]</scope>
    <source>
        <strain evidence="2 3">DSM 21801</strain>
    </source>
</reference>
<evidence type="ECO:0000256" key="1">
    <source>
        <dbReference type="SAM" id="MobiDB-lite"/>
    </source>
</evidence>
<name>A0A2A9D2T5_9MICO</name>
<dbReference type="InterPro" id="IPR029032">
    <property type="entry name" value="AhpD-like"/>
</dbReference>
<dbReference type="Gene3D" id="1.20.1290.10">
    <property type="entry name" value="AhpD-like"/>
    <property type="match status" value="1"/>
</dbReference>
<comment type="caution">
    <text evidence="2">The sequence shown here is derived from an EMBL/GenBank/DDBJ whole genome shotgun (WGS) entry which is preliminary data.</text>
</comment>